<keyword evidence="3" id="KW-1185">Reference proteome</keyword>
<sequence>MFGDDLYVALIIGIVLSLIYTERTGVLPSGLIVPGYVALVFDQQMNLVVIGFISISTFLIVQYVLNRFVILYGRRKFAAMLSVGIVLKLIYDFFALYLGLPIEESFELRGIGIIVPGLIANTVHKQGVLPTIGSTYLLGGLTYFGLMFYLLFLI</sequence>
<protein>
    <submittedName>
        <fullName evidence="2">Poly-gamma-glutamate biosynthesis protein PgsC/CapC</fullName>
    </submittedName>
</protein>
<dbReference type="NCBIfam" id="TIGR04011">
    <property type="entry name" value="poly_gGlu_PgsC"/>
    <property type="match status" value="1"/>
</dbReference>
<dbReference type="InterPro" id="IPR008338">
    <property type="entry name" value="Capsule_biosynth_CapC"/>
</dbReference>
<dbReference type="OrthoDB" id="48792at2"/>
<evidence type="ECO:0000313" key="2">
    <source>
        <dbReference type="EMBL" id="PSL42717.1"/>
    </source>
</evidence>
<feature type="transmembrane region" description="Helical" evidence="1">
    <location>
        <begin position="45"/>
        <end position="65"/>
    </location>
</feature>
<feature type="transmembrane region" description="Helical" evidence="1">
    <location>
        <begin position="77"/>
        <end position="100"/>
    </location>
</feature>
<dbReference type="Pfam" id="PF14102">
    <property type="entry name" value="Caps_synth_CapC"/>
    <property type="match status" value="1"/>
</dbReference>
<keyword evidence="1" id="KW-0812">Transmembrane</keyword>
<keyword evidence="1" id="KW-1133">Transmembrane helix</keyword>
<gene>
    <name evidence="2" type="ORF">B0H94_1133</name>
</gene>
<dbReference type="Proteomes" id="UP000242310">
    <property type="component" value="Unassembled WGS sequence"/>
</dbReference>
<accession>A0A2P8H908</accession>
<organism evidence="2 3">
    <name type="scientific">Salsuginibacillus halophilus</name>
    <dbReference type="NCBI Taxonomy" id="517424"/>
    <lineage>
        <taxon>Bacteria</taxon>
        <taxon>Bacillati</taxon>
        <taxon>Bacillota</taxon>
        <taxon>Bacilli</taxon>
        <taxon>Bacillales</taxon>
        <taxon>Bacillaceae</taxon>
        <taxon>Salsuginibacillus</taxon>
    </lineage>
</organism>
<dbReference type="EMBL" id="PYAV01000013">
    <property type="protein sequence ID" value="PSL42717.1"/>
    <property type="molecule type" value="Genomic_DNA"/>
</dbReference>
<dbReference type="GO" id="GO:0016020">
    <property type="term" value="C:membrane"/>
    <property type="evidence" value="ECO:0007669"/>
    <property type="project" value="InterPro"/>
</dbReference>
<evidence type="ECO:0000313" key="3">
    <source>
        <dbReference type="Proteomes" id="UP000242310"/>
    </source>
</evidence>
<proteinExistence type="predicted"/>
<dbReference type="AlphaFoldDB" id="A0A2P8H908"/>
<keyword evidence="1" id="KW-0472">Membrane</keyword>
<comment type="caution">
    <text evidence="2">The sequence shown here is derived from an EMBL/GenBank/DDBJ whole genome shotgun (WGS) entry which is preliminary data.</text>
</comment>
<feature type="transmembrane region" description="Helical" evidence="1">
    <location>
        <begin position="135"/>
        <end position="152"/>
    </location>
</feature>
<name>A0A2P8H908_9BACI</name>
<evidence type="ECO:0000256" key="1">
    <source>
        <dbReference type="SAM" id="Phobius"/>
    </source>
</evidence>
<dbReference type="GO" id="GO:0045227">
    <property type="term" value="P:capsule polysaccharide biosynthetic process"/>
    <property type="evidence" value="ECO:0007669"/>
    <property type="project" value="InterPro"/>
</dbReference>
<reference evidence="2 3" key="1">
    <citation type="submission" date="2018-03" db="EMBL/GenBank/DDBJ databases">
        <title>Genomic Encyclopedia of Type Strains, Phase III (KMG-III): the genomes of soil and plant-associated and newly described type strains.</title>
        <authorList>
            <person name="Whitman W."/>
        </authorList>
    </citation>
    <scope>NUCLEOTIDE SEQUENCE [LARGE SCALE GENOMIC DNA]</scope>
    <source>
        <strain evidence="2 3">CGMCC 1.07653</strain>
    </source>
</reference>
<dbReference type="RefSeq" id="WP_106589533.1">
    <property type="nucleotide sequence ID" value="NZ_PYAV01000013.1"/>
</dbReference>
<dbReference type="PRINTS" id="PR01759">
    <property type="entry name" value="CAPSULEPROTC"/>
</dbReference>